<protein>
    <recommendedName>
        <fullName evidence="5">Integral membrane protein</fullName>
    </recommendedName>
</protein>
<dbReference type="Proteomes" id="UP000828924">
    <property type="component" value="Chromosome"/>
</dbReference>
<feature type="compositionally biased region" description="Pro residues" evidence="1">
    <location>
        <begin position="90"/>
        <end position="99"/>
    </location>
</feature>
<accession>A0ABY3WP79</accession>
<keyword evidence="2" id="KW-0472">Membrane</keyword>
<evidence type="ECO:0008006" key="5">
    <source>
        <dbReference type="Google" id="ProtNLM"/>
    </source>
</evidence>
<dbReference type="InterPro" id="IPR045924">
    <property type="entry name" value="DUF6343"/>
</dbReference>
<name>A0ABY3WP79_9ACTN</name>
<keyword evidence="4" id="KW-1185">Reference proteome</keyword>
<sequence>MRTGNEPTTARSPLRLRFWLSVWGLLWAVSGTALFALAERPGWAITCAVLCLIIAADLMVVVHRLHQGPHYQPGPGIPPYEPDHGDNRPYPRPRPGPPPSRDHAPDH</sequence>
<proteinExistence type="predicted"/>
<evidence type="ECO:0000256" key="2">
    <source>
        <dbReference type="SAM" id="Phobius"/>
    </source>
</evidence>
<evidence type="ECO:0000256" key="1">
    <source>
        <dbReference type="SAM" id="MobiDB-lite"/>
    </source>
</evidence>
<evidence type="ECO:0000313" key="4">
    <source>
        <dbReference type="Proteomes" id="UP000828924"/>
    </source>
</evidence>
<evidence type="ECO:0000313" key="3">
    <source>
        <dbReference type="EMBL" id="UNM14431.1"/>
    </source>
</evidence>
<dbReference type="EMBL" id="CP071872">
    <property type="protein sequence ID" value="UNM14431.1"/>
    <property type="molecule type" value="Genomic_DNA"/>
</dbReference>
<feature type="region of interest" description="Disordered" evidence="1">
    <location>
        <begin position="71"/>
        <end position="107"/>
    </location>
</feature>
<organism evidence="3 4">
    <name type="scientific">Streptomyces formicae</name>
    <dbReference type="NCBI Taxonomy" id="1616117"/>
    <lineage>
        <taxon>Bacteria</taxon>
        <taxon>Bacillati</taxon>
        <taxon>Actinomycetota</taxon>
        <taxon>Actinomycetes</taxon>
        <taxon>Kitasatosporales</taxon>
        <taxon>Streptomycetaceae</taxon>
        <taxon>Streptomyces</taxon>
    </lineage>
</organism>
<gene>
    <name evidence="3" type="ORF">J4032_25830</name>
</gene>
<dbReference type="Pfam" id="PF19870">
    <property type="entry name" value="DUF6343"/>
    <property type="match status" value="1"/>
</dbReference>
<reference evidence="3 4" key="1">
    <citation type="submission" date="2021-03" db="EMBL/GenBank/DDBJ databases">
        <title>Complete genome of Streptomyces formicae strain 1H-GS9 (DSM 100524).</title>
        <authorList>
            <person name="Atanasov K.E."/>
            <person name="Altabella T."/>
            <person name="Ferrer A."/>
        </authorList>
    </citation>
    <scope>NUCLEOTIDE SEQUENCE [LARGE SCALE GENOMIC DNA]</scope>
    <source>
        <strain evidence="3 4">1H-GS9</strain>
    </source>
</reference>
<feature type="transmembrane region" description="Helical" evidence="2">
    <location>
        <begin position="18"/>
        <end position="37"/>
    </location>
</feature>
<feature type="transmembrane region" description="Helical" evidence="2">
    <location>
        <begin position="43"/>
        <end position="62"/>
    </location>
</feature>
<dbReference type="RefSeq" id="WP_242334048.1">
    <property type="nucleotide sequence ID" value="NZ_CP071872.1"/>
</dbReference>
<keyword evidence="2" id="KW-1133">Transmembrane helix</keyword>
<keyword evidence="2" id="KW-0812">Transmembrane</keyword>